<feature type="region of interest" description="Disordered" evidence="10">
    <location>
        <begin position="150"/>
        <end position="235"/>
    </location>
</feature>
<evidence type="ECO:0000256" key="9">
    <source>
        <dbReference type="ARBA" id="ARBA00023242"/>
    </source>
</evidence>
<evidence type="ECO:0000256" key="2">
    <source>
        <dbReference type="ARBA" id="ARBA00004496"/>
    </source>
</evidence>
<reference evidence="12" key="3">
    <citation type="submission" date="2025-09" db="UniProtKB">
        <authorList>
            <consortium name="Ensembl"/>
        </authorList>
    </citation>
    <scope>IDENTIFICATION</scope>
</reference>
<gene>
    <name evidence="12" type="primary">NFATC1</name>
</gene>
<dbReference type="InterPro" id="IPR011539">
    <property type="entry name" value="RHD_DNA_bind_dom"/>
</dbReference>
<evidence type="ECO:0000256" key="1">
    <source>
        <dbReference type="ARBA" id="ARBA00004123"/>
    </source>
</evidence>
<dbReference type="GO" id="GO:0007399">
    <property type="term" value="P:nervous system development"/>
    <property type="evidence" value="ECO:0007669"/>
    <property type="project" value="UniProtKB-ARBA"/>
</dbReference>
<comment type="subcellular location">
    <subcellularLocation>
        <location evidence="2">Cytoplasm</location>
    </subcellularLocation>
    <subcellularLocation>
        <location evidence="1">Nucleus</location>
    </subcellularLocation>
</comment>
<dbReference type="Ensembl" id="ENSEEET00000061432.1">
    <property type="protein sequence ID" value="ENSEEEP00000061762.1"/>
    <property type="gene ID" value="ENSEEEG00000012776.2"/>
</dbReference>
<dbReference type="GO" id="GO:0060429">
    <property type="term" value="P:epithelium development"/>
    <property type="evidence" value="ECO:0007669"/>
    <property type="project" value="UniProtKB-ARBA"/>
</dbReference>
<dbReference type="InterPro" id="IPR032397">
    <property type="entry name" value="RHD_dimer"/>
</dbReference>
<dbReference type="InterPro" id="IPR008967">
    <property type="entry name" value="p53-like_TF_DNA-bd_sf"/>
</dbReference>
<evidence type="ECO:0000256" key="8">
    <source>
        <dbReference type="ARBA" id="ARBA00023163"/>
    </source>
</evidence>
<dbReference type="GO" id="GO:0009653">
    <property type="term" value="P:anatomical structure morphogenesis"/>
    <property type="evidence" value="ECO:0007669"/>
    <property type="project" value="UniProtKB-ARBA"/>
</dbReference>
<feature type="compositionally biased region" description="Polar residues" evidence="10">
    <location>
        <begin position="881"/>
        <end position="892"/>
    </location>
</feature>
<dbReference type="Gene3D" id="2.60.40.10">
    <property type="entry name" value="Immunoglobulins"/>
    <property type="match status" value="1"/>
</dbReference>
<evidence type="ECO:0000256" key="6">
    <source>
        <dbReference type="ARBA" id="ARBA00023015"/>
    </source>
</evidence>
<dbReference type="GO" id="GO:0005667">
    <property type="term" value="C:transcription regulator complex"/>
    <property type="evidence" value="ECO:0007669"/>
    <property type="project" value="TreeGrafter"/>
</dbReference>
<keyword evidence="7" id="KW-0238">DNA-binding</keyword>
<dbReference type="Proteomes" id="UP000314983">
    <property type="component" value="Chromosome 7"/>
</dbReference>
<dbReference type="InterPro" id="IPR002909">
    <property type="entry name" value="IPT_dom"/>
</dbReference>
<dbReference type="PROSITE" id="PS50254">
    <property type="entry name" value="REL_2"/>
    <property type="match status" value="1"/>
</dbReference>
<dbReference type="SUPFAM" id="SSF81296">
    <property type="entry name" value="E set domains"/>
    <property type="match status" value="1"/>
</dbReference>
<reference evidence="12 13" key="1">
    <citation type="submission" date="2020-05" db="EMBL/GenBank/DDBJ databases">
        <title>Electrophorus electricus (electric eel) genome, fEleEle1, primary haplotype.</title>
        <authorList>
            <person name="Myers G."/>
            <person name="Meyer A."/>
            <person name="Fedrigo O."/>
            <person name="Formenti G."/>
            <person name="Rhie A."/>
            <person name="Tracey A."/>
            <person name="Sims Y."/>
            <person name="Jarvis E.D."/>
        </authorList>
    </citation>
    <scope>NUCLEOTIDE SEQUENCE [LARGE SCALE GENOMIC DNA]</scope>
</reference>
<keyword evidence="6" id="KW-0805">Transcription regulation</keyword>
<dbReference type="FunFam" id="2.60.40.340:FF:000001">
    <property type="entry name" value="Nuclear factor of activated T-cells, cytoplasmic, calcineurin-dependent 2"/>
    <property type="match status" value="1"/>
</dbReference>
<evidence type="ECO:0000313" key="13">
    <source>
        <dbReference type="Proteomes" id="UP000314983"/>
    </source>
</evidence>
<feature type="compositionally biased region" description="Low complexity" evidence="10">
    <location>
        <begin position="165"/>
        <end position="183"/>
    </location>
</feature>
<protein>
    <recommendedName>
        <fullName evidence="11">RHD domain-containing protein</fullName>
    </recommendedName>
</protein>
<sequence length="902" mass="97076">EKKAFSYVPNVSLSTLTLGMGSPCLGSQYHNLQTSPVISVSSCHQASYGLHGDPMASGYYLPPGLRPPLESPRIEITTYTQIPEVEVEEESVDPLTKRVNIVTLTLPSADGYRDPSCLSPASSLSSRSCNSEASYESGFYNYDNSPQNSPWQSPCVSPKGSGPLHSCSHAPVSPSASPHVAAANGDGWARPPRDSRPGSPAGGHGKRKYGLDGGPCRPPLYSPSLSPSASPQGSPRLSCVDEAWLGTTNQYTNSAIVAAINALSTDGLADLGEGVPLKARKTNLEHGPAASMKAEPGADEMGPVSELCQEDYLGSGRLPFKKERYCGSFLDVPPHLCSWTKPKTYISPSLPALDWQLPSCSGPYSLQIEVQPKSHHRAHYETEGSRGAVKALSGGHPVVQLYGYVDSEPLTLQLFIGTADDRLLRPHAFYQVHRITGKTVSTPSHEAMQTSTKVLEIPLLPENNMRAIIDCAGILKLRNSDIELRKGETDIGRKNTRVRMVFRVHINQPNGRTVSLQVASNPIECSQRSAQELPLVEKQSMDTYPATGGKQMLLSGHNFLPDSKVMFVEKAQDGHHVWETEAKVDKDSIKPVSTSLVVEIPPYRSQRIASAVPVSFYVCNSKRKRSQYQCFTYLPPSIPMIKTEPADDYESQGAPRMRSNPYYGQQRLPPTMPLGEAEPCVVGSYVPCPPRPTPLPCSSPGSSPKLHDLSPVPFPGGAAPLPLPSSPDHTSLAMAHPQGSPHLGSPSYHPFYPGSSPSSSPASHPSTPGVAADSPYLPAYGSAQPRGSPPTLLSEDSSSPALAVTIKQEPQELDQMTLDDGRLPSHCCQKRTPLNLARVPRGPFRRTVLHSQAPTSSTRNRGEVSRMISSLGPARPRGLRSQLSTCSRSSAKPSCDATLGNR</sequence>
<organism evidence="12 13">
    <name type="scientific">Electrophorus electricus</name>
    <name type="common">Electric eel</name>
    <name type="synonym">Gymnotus electricus</name>
    <dbReference type="NCBI Taxonomy" id="8005"/>
    <lineage>
        <taxon>Eukaryota</taxon>
        <taxon>Metazoa</taxon>
        <taxon>Chordata</taxon>
        <taxon>Craniata</taxon>
        <taxon>Vertebrata</taxon>
        <taxon>Euteleostomi</taxon>
        <taxon>Actinopterygii</taxon>
        <taxon>Neopterygii</taxon>
        <taxon>Teleostei</taxon>
        <taxon>Ostariophysi</taxon>
        <taxon>Gymnotiformes</taxon>
        <taxon>Gymnotoidei</taxon>
        <taxon>Gymnotidae</taxon>
        <taxon>Electrophorus</taxon>
    </lineage>
</organism>
<evidence type="ECO:0000256" key="7">
    <source>
        <dbReference type="ARBA" id="ARBA00023125"/>
    </source>
</evidence>
<dbReference type="GO" id="GO:0000978">
    <property type="term" value="F:RNA polymerase II cis-regulatory region sequence-specific DNA binding"/>
    <property type="evidence" value="ECO:0007669"/>
    <property type="project" value="TreeGrafter"/>
</dbReference>
<keyword evidence="4" id="KW-0597">Phosphoprotein</keyword>
<dbReference type="GO" id="GO:0033173">
    <property type="term" value="P:calcineurin-NFAT signaling cascade"/>
    <property type="evidence" value="ECO:0007669"/>
    <property type="project" value="TreeGrafter"/>
</dbReference>
<evidence type="ECO:0000256" key="5">
    <source>
        <dbReference type="ARBA" id="ARBA00022737"/>
    </source>
</evidence>
<dbReference type="GeneTree" id="ENSGT00940000157616"/>
<evidence type="ECO:0000259" key="11">
    <source>
        <dbReference type="PROSITE" id="PS50254"/>
    </source>
</evidence>
<evidence type="ECO:0000256" key="3">
    <source>
        <dbReference type="ARBA" id="ARBA00022490"/>
    </source>
</evidence>
<reference evidence="12" key="2">
    <citation type="submission" date="2025-08" db="UniProtKB">
        <authorList>
            <consortium name="Ensembl"/>
        </authorList>
    </citation>
    <scope>IDENTIFICATION</scope>
</reference>
<dbReference type="PANTHER" id="PTHR12533:SF5">
    <property type="entry name" value="NUCLEAR FACTOR OF ACTIVATED T-CELLS, CYTOPLASMIC 1"/>
    <property type="match status" value="1"/>
</dbReference>
<feature type="region of interest" description="Disordered" evidence="10">
    <location>
        <begin position="695"/>
        <end position="799"/>
    </location>
</feature>
<feature type="domain" description="RHD" evidence="11">
    <location>
        <begin position="348"/>
        <end position="530"/>
    </location>
</feature>
<dbReference type="InterPro" id="IPR037059">
    <property type="entry name" value="RHD_DNA_bind_dom_sf"/>
</dbReference>
<dbReference type="SMART" id="SM00429">
    <property type="entry name" value="IPT"/>
    <property type="match status" value="1"/>
</dbReference>
<proteinExistence type="predicted"/>
<dbReference type="InterPro" id="IPR014756">
    <property type="entry name" value="Ig_E-set"/>
</dbReference>
<dbReference type="InterPro" id="IPR008366">
    <property type="entry name" value="NFAT"/>
</dbReference>
<dbReference type="FunFam" id="2.60.40.10:FF:000040">
    <property type="entry name" value="Nuclear factor of activated T-cells, cytoplasmic, calcineurin-dependent 2"/>
    <property type="match status" value="1"/>
</dbReference>
<evidence type="ECO:0000256" key="4">
    <source>
        <dbReference type="ARBA" id="ARBA00022553"/>
    </source>
</evidence>
<dbReference type="GO" id="GO:0005634">
    <property type="term" value="C:nucleus"/>
    <property type="evidence" value="ECO:0007669"/>
    <property type="project" value="UniProtKB-SubCell"/>
</dbReference>
<keyword evidence="13" id="KW-1185">Reference proteome</keyword>
<feature type="region of interest" description="Disordered" evidence="10">
    <location>
        <begin position="851"/>
        <end position="902"/>
    </location>
</feature>
<keyword evidence="8" id="KW-0804">Transcription</keyword>
<keyword evidence="3" id="KW-0963">Cytoplasm</keyword>
<keyword evidence="9" id="KW-0539">Nucleus</keyword>
<name>A0AAY5EYE6_ELEEL</name>
<evidence type="ECO:0000313" key="12">
    <source>
        <dbReference type="Ensembl" id="ENSEEEP00000061762.1"/>
    </source>
</evidence>
<dbReference type="InterPro" id="IPR013783">
    <property type="entry name" value="Ig-like_fold"/>
</dbReference>
<feature type="compositionally biased region" description="Low complexity" evidence="10">
    <location>
        <begin position="222"/>
        <end position="235"/>
    </location>
</feature>
<dbReference type="AlphaFoldDB" id="A0AAY5EYE6"/>
<dbReference type="Pfam" id="PF16179">
    <property type="entry name" value="RHD_dimer"/>
    <property type="match status" value="1"/>
</dbReference>
<feature type="compositionally biased region" description="Low complexity" evidence="10">
    <location>
        <begin position="744"/>
        <end position="768"/>
    </location>
</feature>
<dbReference type="PANTHER" id="PTHR12533">
    <property type="entry name" value="NFAT"/>
    <property type="match status" value="1"/>
</dbReference>
<dbReference type="GO" id="GO:0005737">
    <property type="term" value="C:cytoplasm"/>
    <property type="evidence" value="ECO:0007669"/>
    <property type="project" value="UniProtKB-SubCell"/>
</dbReference>
<dbReference type="SUPFAM" id="SSF49417">
    <property type="entry name" value="p53-like transcription factors"/>
    <property type="match status" value="1"/>
</dbReference>
<dbReference type="Pfam" id="PF00554">
    <property type="entry name" value="RHD_DNA_bind"/>
    <property type="match status" value="1"/>
</dbReference>
<feature type="region of interest" description="Disordered" evidence="10">
    <location>
        <begin position="643"/>
        <end position="663"/>
    </location>
</feature>
<dbReference type="CDD" id="cd07881">
    <property type="entry name" value="RHD-n_NFAT"/>
    <property type="match status" value="1"/>
</dbReference>
<keyword evidence="5" id="KW-0677">Repeat</keyword>
<dbReference type="PRINTS" id="PR01789">
    <property type="entry name" value="NUCFACTORATC"/>
</dbReference>
<accession>A0AAY5EYE6</accession>
<dbReference type="GO" id="GO:0000981">
    <property type="term" value="F:DNA-binding transcription factor activity, RNA polymerase II-specific"/>
    <property type="evidence" value="ECO:0007669"/>
    <property type="project" value="TreeGrafter"/>
</dbReference>
<evidence type="ECO:0000256" key="10">
    <source>
        <dbReference type="SAM" id="MobiDB-lite"/>
    </source>
</evidence>
<dbReference type="Gene3D" id="2.60.40.340">
    <property type="entry name" value="Rel homology domain (RHD), DNA-binding domain"/>
    <property type="match status" value="1"/>
</dbReference>